<dbReference type="PANTHER" id="PTHR21666">
    <property type="entry name" value="PEPTIDASE-RELATED"/>
    <property type="match status" value="1"/>
</dbReference>
<dbReference type="Gene3D" id="6.10.250.3150">
    <property type="match status" value="1"/>
</dbReference>
<feature type="domain" description="Peptidoglycan hydrolase PcsB coiled-coil" evidence="5">
    <location>
        <begin position="125"/>
        <end position="193"/>
    </location>
</feature>
<evidence type="ECO:0000259" key="5">
    <source>
        <dbReference type="Pfam" id="PF24568"/>
    </source>
</evidence>
<evidence type="ECO:0000256" key="3">
    <source>
        <dbReference type="SAM" id="MobiDB-lite"/>
    </source>
</evidence>
<organism evidence="6 7">
    <name type="scientific">[Clostridium] aminophilum</name>
    <dbReference type="NCBI Taxonomy" id="1526"/>
    <lineage>
        <taxon>Bacteria</taxon>
        <taxon>Bacillati</taxon>
        <taxon>Bacillota</taxon>
        <taxon>Clostridia</taxon>
        <taxon>Lachnospirales</taxon>
        <taxon>Lachnospiraceae</taxon>
    </lineage>
</organism>
<keyword evidence="2" id="KW-0175">Coiled coil</keyword>
<proteinExistence type="predicted"/>
<dbReference type="InterPro" id="IPR050570">
    <property type="entry name" value="Cell_wall_metabolism_enzyme"/>
</dbReference>
<keyword evidence="1" id="KW-0732">Signal</keyword>
<dbReference type="Gene3D" id="2.70.70.10">
    <property type="entry name" value="Glucose Permease (Domain IIA)"/>
    <property type="match status" value="1"/>
</dbReference>
<dbReference type="AlphaFoldDB" id="A0A1I0FFR6"/>
<evidence type="ECO:0000259" key="4">
    <source>
        <dbReference type="Pfam" id="PF01551"/>
    </source>
</evidence>
<keyword evidence="7" id="KW-1185">Reference proteome</keyword>
<accession>A0A1I0FFR6</accession>
<evidence type="ECO:0000256" key="1">
    <source>
        <dbReference type="ARBA" id="ARBA00022729"/>
    </source>
</evidence>
<dbReference type="EMBL" id="FOIL01000025">
    <property type="protein sequence ID" value="SET57027.1"/>
    <property type="molecule type" value="Genomic_DNA"/>
</dbReference>
<feature type="compositionally biased region" description="Low complexity" evidence="3">
    <location>
        <begin position="327"/>
        <end position="341"/>
    </location>
</feature>
<evidence type="ECO:0000256" key="2">
    <source>
        <dbReference type="SAM" id="Coils"/>
    </source>
</evidence>
<feature type="compositionally biased region" description="Basic and acidic residues" evidence="3">
    <location>
        <begin position="281"/>
        <end position="296"/>
    </location>
</feature>
<dbReference type="RefSeq" id="WP_143050834.1">
    <property type="nucleotide sequence ID" value="NZ_FOIL01000025.1"/>
</dbReference>
<evidence type="ECO:0000313" key="7">
    <source>
        <dbReference type="Proteomes" id="UP000199820"/>
    </source>
</evidence>
<feature type="compositionally biased region" description="Basic and acidic residues" evidence="3">
    <location>
        <begin position="311"/>
        <end position="322"/>
    </location>
</feature>
<dbReference type="GO" id="GO:0004222">
    <property type="term" value="F:metalloendopeptidase activity"/>
    <property type="evidence" value="ECO:0007669"/>
    <property type="project" value="TreeGrafter"/>
</dbReference>
<gene>
    <name evidence="6" type="ORF">SAMN04487771_102527</name>
</gene>
<reference evidence="6 7" key="1">
    <citation type="submission" date="2016-10" db="EMBL/GenBank/DDBJ databases">
        <authorList>
            <person name="de Groot N.N."/>
        </authorList>
    </citation>
    <scope>NUCLEOTIDE SEQUENCE [LARGE SCALE GENOMIC DNA]</scope>
    <source>
        <strain evidence="6 7">KH1P1</strain>
    </source>
</reference>
<dbReference type="InterPro" id="IPR016047">
    <property type="entry name" value="M23ase_b-sheet_dom"/>
</dbReference>
<dbReference type="STRING" id="1526.SAMN02910262_01955"/>
<dbReference type="SUPFAM" id="SSF51261">
    <property type="entry name" value="Duplicated hybrid motif"/>
    <property type="match status" value="1"/>
</dbReference>
<feature type="coiled-coil region" evidence="2">
    <location>
        <begin position="44"/>
        <end position="127"/>
    </location>
</feature>
<dbReference type="Pfam" id="PF24568">
    <property type="entry name" value="CC_PcsB"/>
    <property type="match status" value="1"/>
</dbReference>
<dbReference type="PANTHER" id="PTHR21666:SF270">
    <property type="entry name" value="MUREIN HYDROLASE ACTIVATOR ENVC"/>
    <property type="match status" value="1"/>
</dbReference>
<evidence type="ECO:0000313" key="6">
    <source>
        <dbReference type="EMBL" id="SET57027.1"/>
    </source>
</evidence>
<protein>
    <submittedName>
        <fullName evidence="6">Septal ring factor EnvC, activator of murein hydrolases AmiA and AmiB</fullName>
    </submittedName>
</protein>
<keyword evidence="6" id="KW-0378">Hydrolase</keyword>
<dbReference type="Proteomes" id="UP000199820">
    <property type="component" value="Unassembled WGS sequence"/>
</dbReference>
<dbReference type="Pfam" id="PF01551">
    <property type="entry name" value="Peptidase_M23"/>
    <property type="match status" value="1"/>
</dbReference>
<dbReference type="OrthoDB" id="9809488at2"/>
<feature type="domain" description="M23ase beta-sheet core" evidence="4">
    <location>
        <begin position="367"/>
        <end position="461"/>
    </location>
</feature>
<name>A0A1I0FFR6_9FIRM</name>
<dbReference type="CDD" id="cd12797">
    <property type="entry name" value="M23_peptidase"/>
    <property type="match status" value="1"/>
</dbReference>
<sequence length="467" mass="50722">MFLWNHVPNGGSGKWKRRAGVIFAVTAASWAMTFSHVSGTLRVNAAKENALADAEARKRAMEAEKKKTDQKIKQLEGLRGNTEQYVKELDAQTSQIADEMDKLDREVQEKQSEIDETSVELAAAEAAEKEQYAAMKLRIRYMYEKGDSSFLEILLSSDSLSDLLNKAEYIEQISKYDRDQMEEYEATTRQIAEDKEKLERDLTEIVDMRNETAAKQTSIKTLMETKKNELTNLAAQIGQQRDASSGMASDIAAQQAEIDKIQEEIRQAAIAAEKAAQEAARRQAEAEEAARKKQEQQAKNSAKTVDAPTEADGKKTETKVETKNGNTSSKGTMTKGSGSLSWPLSTSGRITSTFGQRESPTAGASTNHKGVDIAVSSGTPIKAADGGTVVTATYSSSAGNYVVISHGNGVSTVYMHCQSLDVSAGDTVSKGETIAKVGSTGYSTGAHLHFGVLKNGQYVDPLNYVSQ</sequence>
<dbReference type="InterPro" id="IPR057309">
    <property type="entry name" value="PcsB_CC"/>
</dbReference>
<feature type="region of interest" description="Disordered" evidence="3">
    <location>
        <begin position="281"/>
        <end position="345"/>
    </location>
</feature>
<dbReference type="InterPro" id="IPR011055">
    <property type="entry name" value="Dup_hybrid_motif"/>
</dbReference>
<dbReference type="eggNOG" id="COG4942">
    <property type="taxonomic scope" value="Bacteria"/>
</dbReference>